<organism evidence="1 2">
    <name type="scientific">Cetraspora pellucida</name>
    <dbReference type="NCBI Taxonomy" id="1433469"/>
    <lineage>
        <taxon>Eukaryota</taxon>
        <taxon>Fungi</taxon>
        <taxon>Fungi incertae sedis</taxon>
        <taxon>Mucoromycota</taxon>
        <taxon>Glomeromycotina</taxon>
        <taxon>Glomeromycetes</taxon>
        <taxon>Diversisporales</taxon>
        <taxon>Gigasporaceae</taxon>
        <taxon>Cetraspora</taxon>
    </lineage>
</organism>
<reference evidence="1" key="1">
    <citation type="submission" date="2021-06" db="EMBL/GenBank/DDBJ databases">
        <authorList>
            <person name="Kallberg Y."/>
            <person name="Tangrot J."/>
            <person name="Rosling A."/>
        </authorList>
    </citation>
    <scope>NUCLEOTIDE SEQUENCE</scope>
    <source>
        <strain evidence="1">28 12/20/2015</strain>
    </source>
</reference>
<proteinExistence type="predicted"/>
<gene>
    <name evidence="1" type="ORF">SPELUC_LOCUS2967</name>
</gene>
<name>A0ACA9KZ29_9GLOM</name>
<protein>
    <submittedName>
        <fullName evidence="1">1883_t:CDS:1</fullName>
    </submittedName>
</protein>
<keyword evidence="2" id="KW-1185">Reference proteome</keyword>
<dbReference type="EMBL" id="CAJVPW010002138">
    <property type="protein sequence ID" value="CAG8499980.1"/>
    <property type="molecule type" value="Genomic_DNA"/>
</dbReference>
<dbReference type="Proteomes" id="UP000789366">
    <property type="component" value="Unassembled WGS sequence"/>
</dbReference>
<evidence type="ECO:0000313" key="2">
    <source>
        <dbReference type="Proteomes" id="UP000789366"/>
    </source>
</evidence>
<accession>A0ACA9KZ29</accession>
<comment type="caution">
    <text evidence="1">The sequence shown here is derived from an EMBL/GenBank/DDBJ whole genome shotgun (WGS) entry which is preliminary data.</text>
</comment>
<evidence type="ECO:0000313" key="1">
    <source>
        <dbReference type="EMBL" id="CAG8499980.1"/>
    </source>
</evidence>
<sequence length="106" mass="11754">MYTVLKDLICRKHPFASLISVQITLGVDPGDVEQVNICEIGTAITINDENNTANSLASYDRDIDLDNENVFTDSDNELIVNVSQQMLAECFKVLSLGSLTSQWPNF</sequence>